<sequence length="1783" mass="202034">MTGGRNIGTLQFLAAIPFHLINTEILWDCYALITKWASSEKDGVASEDISSEFENELISMNESDAFYLLNTLSNMAIAREGQEPDFVRVVTFHLFQIGFISPVTRDTCSKHARDLLGALTKKYPNLISVLLDIVKTKMEILNSIALLVFEAYTRWMKNQTLLSESMKQVSSLAGKNQDNYSAWTWDIITKLHLHIYDRSNNGVRLATMLRTLPTFESHPELEQLRAGVSEKNASDYSAGSFNTCACPHGIEQLEVLVLNYKYEAILHALFFLTSIFVGCREALCRNEKFRAVLSSILAADMTYMRMAKNLIKYDFPGYYTKMFGDMVSSQIQQYDRLQTTPTALIKLWIDCLTKLENWNKDRNALHVLNILAKYCFTRDEWQSCFLEHFNSVYKELSTTPQSGIASFLFSWSSPVKTLLPTPFYSSSPYFTYGILTIETNLENETGFWNSVMTSLANPKTSLDAAVKKACSSSKFTTSPNFLTIYRWAQFALELPVDHKLTFLLIFNLCPNSDSNQGVGVGERFFEGMVNTAFAKKLKARLHETLEHYRNSLGTMEMLTLEENASENPAVMMDYYKECVSVATAFTLWIDDPQMHSTSLYLPALPPQFLPLRLLSVMEGCQIEWKEFINQDEIEASVKSIGACYAALICRSGWYEGTRRRRVQSSTTYDDRQDEILRRLATYDQPLDPPPAPIFEKILPMIPGVMLLEPKSMLNGIAKHFKSLTDYAQLFSLQISQQTALDCSYCESIPDLYNNFPAEALVNVRCGGTKKWGSCSGPAHVLFKYTEARLNESVGRRIHQNRTDYEGLLNEKLLQPPPMNVCVAAVLLEDVITTLIVSFRSFPENHPDYTRTCSVGAELFYHLIEQIKDETNFYPPTRQLFTSSAEVLGREFISPDSSQYKRLVNSCVVKPHLIGVLAPNINLGLCSTTSLIEIYKDVTNIPKKDADLAFVILTKFDMSSWLRKTKPKLFERSQLISYIWKAIISEGFDPEQSTMVYDVFRSHFRVMLLYDFPQHYGEILNYLLEGSEAQSVPLMIWFDFFNCLSRNAIKFKTGMDSALKRRDIKRFATEANIIHYQELIETARLLAGHFTKERLSYGIYGLYPKYRNYIEAISCFMQLISVSVVASTLKNSKGSLSQKIVESIWPVLHDLYAPWILPYNQKMIQQQCAQWIQQMNFDSSSVLHPWVANDSSYAIIFMNDFTDCLMFLVETLPGTGSLFSCLWGFYVENYASSGVKPHVLGVVHNCLVSVPWTIFWPNFSDVETMNRVVEKYLPSCHSFLAVIFAQVNWLEWIKHLNPSMISKGFGILLNLTVRLANDSIARESPSWVCVMERALCQMSWETVLPSSLEPILNWFVMSIDPRVVLNLENGHHMDKAVLKLLKLASGFTIPDIPVASTGSVSRHNRIDVPSKRYLFVRSYIRLLVTASSKFKQMLGTHSKNFEESIQLLMDDVVAVIRNENTPPDEFLPQLQELVSLMSNHYLGTVARNALIEWCNSRRNAPLPVLYALIQLSFSAKVPAYVIVPLVETAMSLCFAHPGATWANLCEVSTLNPDEREVASYFEVSSKDGHFLKRHKLICYGGINSITFLSDVLKNLKPRESNEEVMPLIYGNMIKCSVSILQQSGASQSNDAVTKCIKKFLNALAQHLSLFADDKQSWGLLGALGLGKVSQLTVKGRLFARCLSVFILSQIPSNGDIRMKGVSAPASSTESAGSPSHVKPHSEFSSAMEKLVSLKINRQYATFEEPIDFAVEFVENPSHSLGNADLFIKQLNEFLFTGRHLFELS</sequence>
<dbReference type="PANTHER" id="PTHR31139">
    <property type="entry name" value="ECTOPIC P GRANULES PROTEIN 5 HOMOLOG"/>
    <property type="match status" value="1"/>
</dbReference>
<feature type="domain" description="Epg5-like central TPR repeats" evidence="4">
    <location>
        <begin position="896"/>
        <end position="1288"/>
    </location>
</feature>
<evidence type="ECO:0000256" key="3">
    <source>
        <dbReference type="SAM" id="MobiDB-lite"/>
    </source>
</evidence>
<name>A0A1D2MF85_ORCCI</name>
<evidence type="ECO:0000313" key="7">
    <source>
        <dbReference type="Proteomes" id="UP000094527"/>
    </source>
</evidence>
<dbReference type="InterPro" id="IPR058750">
    <property type="entry name" value="TPR_Epg5"/>
</dbReference>
<protein>
    <submittedName>
        <fullName evidence="6">Ectopic P granules protein 5</fullName>
    </submittedName>
</protein>
<dbReference type="OMA" id="CCCNVAN"/>
<proteinExistence type="inferred from homology"/>
<evidence type="ECO:0000259" key="5">
    <source>
        <dbReference type="Pfam" id="PF26573"/>
    </source>
</evidence>
<evidence type="ECO:0000256" key="1">
    <source>
        <dbReference type="ARBA" id="ARBA00010948"/>
    </source>
</evidence>
<dbReference type="Pfam" id="PF26573">
    <property type="entry name" value="TPR_Epg5_2"/>
    <property type="match status" value="1"/>
</dbReference>
<dbReference type="OrthoDB" id="75419at2759"/>
<feature type="compositionally biased region" description="Polar residues" evidence="3">
    <location>
        <begin position="1703"/>
        <end position="1712"/>
    </location>
</feature>
<keyword evidence="2" id="KW-0072">Autophagy</keyword>
<reference evidence="6 7" key="1">
    <citation type="journal article" date="2016" name="Genome Biol. Evol.">
        <title>Gene Family Evolution Reflects Adaptation to Soil Environmental Stressors in the Genome of the Collembolan Orchesella cincta.</title>
        <authorList>
            <person name="Faddeeva-Vakhrusheva A."/>
            <person name="Derks M.F."/>
            <person name="Anvar S.Y."/>
            <person name="Agamennone V."/>
            <person name="Suring W."/>
            <person name="Smit S."/>
            <person name="van Straalen N.M."/>
            <person name="Roelofs D."/>
        </authorList>
    </citation>
    <scope>NUCLEOTIDE SEQUENCE [LARGE SCALE GENOMIC DNA]</scope>
    <source>
        <tissue evidence="6">Mixed pool</tissue>
    </source>
</reference>
<keyword evidence="7" id="KW-1185">Reference proteome</keyword>
<dbReference type="STRING" id="48709.A0A1D2MF85"/>
<dbReference type="InterPro" id="IPR059030">
    <property type="entry name" value="TPR_Epg5_mid"/>
</dbReference>
<dbReference type="Pfam" id="PF26103">
    <property type="entry name" value="TPR_Epg5"/>
    <property type="match status" value="1"/>
</dbReference>
<dbReference type="Pfam" id="PF26106">
    <property type="entry name" value="TPR_Epg5_C"/>
    <property type="match status" value="1"/>
</dbReference>
<comment type="caution">
    <text evidence="6">The sequence shown here is derived from an EMBL/GenBank/DDBJ whole genome shotgun (WGS) entry which is preliminary data.</text>
</comment>
<dbReference type="InterPro" id="IPR051436">
    <property type="entry name" value="Autophagy-related_EPG5"/>
</dbReference>
<dbReference type="GO" id="GO:0097352">
    <property type="term" value="P:autophagosome maturation"/>
    <property type="evidence" value="ECO:0007669"/>
    <property type="project" value="TreeGrafter"/>
</dbReference>
<feature type="region of interest" description="Disordered" evidence="3">
    <location>
        <begin position="1700"/>
        <end position="1720"/>
    </location>
</feature>
<organism evidence="6 7">
    <name type="scientific">Orchesella cincta</name>
    <name type="common">Springtail</name>
    <name type="synonym">Podura cincta</name>
    <dbReference type="NCBI Taxonomy" id="48709"/>
    <lineage>
        <taxon>Eukaryota</taxon>
        <taxon>Metazoa</taxon>
        <taxon>Ecdysozoa</taxon>
        <taxon>Arthropoda</taxon>
        <taxon>Hexapoda</taxon>
        <taxon>Collembola</taxon>
        <taxon>Entomobryomorpha</taxon>
        <taxon>Entomobryoidea</taxon>
        <taxon>Orchesellidae</taxon>
        <taxon>Orchesellinae</taxon>
        <taxon>Orchesella</taxon>
    </lineage>
</organism>
<evidence type="ECO:0000256" key="2">
    <source>
        <dbReference type="ARBA" id="ARBA00023006"/>
    </source>
</evidence>
<dbReference type="Proteomes" id="UP000094527">
    <property type="component" value="Unassembled WGS sequence"/>
</dbReference>
<comment type="similarity">
    <text evidence="1">Belongs to the EPG5 family.</text>
</comment>
<dbReference type="GO" id="GO:0005737">
    <property type="term" value="C:cytoplasm"/>
    <property type="evidence" value="ECO:0007669"/>
    <property type="project" value="TreeGrafter"/>
</dbReference>
<dbReference type="EMBL" id="LJIJ01001479">
    <property type="protein sequence ID" value="ODM91613.1"/>
    <property type="molecule type" value="Genomic_DNA"/>
</dbReference>
<accession>A0A1D2MF85</accession>
<dbReference type="PANTHER" id="PTHR31139:SF4">
    <property type="entry name" value="ECTOPIC P GRANULES PROTEIN 5 HOMOLOG"/>
    <property type="match status" value="1"/>
</dbReference>
<evidence type="ECO:0000259" key="4">
    <source>
        <dbReference type="Pfam" id="PF26103"/>
    </source>
</evidence>
<gene>
    <name evidence="6" type="ORF">Ocin01_15070</name>
</gene>
<evidence type="ECO:0000313" key="6">
    <source>
        <dbReference type="EMBL" id="ODM91613.1"/>
    </source>
</evidence>
<feature type="domain" description="Epg5-like TPR" evidence="5">
    <location>
        <begin position="442"/>
        <end position="629"/>
    </location>
</feature>